<dbReference type="Pfam" id="PF13843">
    <property type="entry name" value="DDE_Tnp_1_7"/>
    <property type="match status" value="1"/>
</dbReference>
<dbReference type="Proteomes" id="UP001549921">
    <property type="component" value="Unassembled WGS sequence"/>
</dbReference>
<proteinExistence type="predicted"/>
<organism evidence="2 3">
    <name type="scientific">Loxostege sticticalis</name>
    <name type="common">Beet webworm moth</name>
    <dbReference type="NCBI Taxonomy" id="481309"/>
    <lineage>
        <taxon>Eukaryota</taxon>
        <taxon>Metazoa</taxon>
        <taxon>Ecdysozoa</taxon>
        <taxon>Arthropoda</taxon>
        <taxon>Hexapoda</taxon>
        <taxon>Insecta</taxon>
        <taxon>Pterygota</taxon>
        <taxon>Neoptera</taxon>
        <taxon>Endopterygota</taxon>
        <taxon>Lepidoptera</taxon>
        <taxon>Glossata</taxon>
        <taxon>Ditrysia</taxon>
        <taxon>Pyraloidea</taxon>
        <taxon>Crambidae</taxon>
        <taxon>Pyraustinae</taxon>
        <taxon>Loxostege</taxon>
    </lineage>
</organism>
<protein>
    <recommendedName>
        <fullName evidence="1">PiggyBac transposable element-derived protein domain-containing protein</fullName>
    </recommendedName>
</protein>
<dbReference type="AlphaFoldDB" id="A0ABD0SX29"/>
<dbReference type="InterPro" id="IPR029526">
    <property type="entry name" value="PGBD"/>
</dbReference>
<reference evidence="2 3" key="1">
    <citation type="submission" date="2024-06" db="EMBL/GenBank/DDBJ databases">
        <title>A chromosome-level genome assembly of beet webworm, Loxostege sticticalis.</title>
        <authorList>
            <person name="Zhang Y."/>
        </authorList>
    </citation>
    <scope>NUCLEOTIDE SEQUENCE [LARGE SCALE GENOMIC DNA]</scope>
    <source>
        <strain evidence="2">AQ028</strain>
        <tissue evidence="2">Male pupae</tissue>
    </source>
</reference>
<accession>A0ABD0SX29</accession>
<dbReference type="PANTHER" id="PTHR46599:SF2">
    <property type="entry name" value="PIGGYBAC TRANSPOSABLE ELEMENT-DERIVED PROTEIN 4-LIKE"/>
    <property type="match status" value="1"/>
</dbReference>
<evidence type="ECO:0000259" key="1">
    <source>
        <dbReference type="Pfam" id="PF13843"/>
    </source>
</evidence>
<feature type="domain" description="PiggyBac transposable element-derived protein" evidence="1">
    <location>
        <begin position="1"/>
        <end position="222"/>
    </location>
</feature>
<evidence type="ECO:0000313" key="2">
    <source>
        <dbReference type="EMBL" id="KAL0830190.1"/>
    </source>
</evidence>
<evidence type="ECO:0000313" key="3">
    <source>
        <dbReference type="Proteomes" id="UP001549921"/>
    </source>
</evidence>
<gene>
    <name evidence="2" type="ORF">ABMA28_003647</name>
</gene>
<dbReference type="EMBL" id="JBEDNZ010000014">
    <property type="protein sequence ID" value="KAL0830190.1"/>
    <property type="molecule type" value="Genomic_DNA"/>
</dbReference>
<sequence length="246" mass="28453">MPIKRFKSILRALHLNDNTQQPQPGHPDFDKLYKLLPLLNLLGNNFQTNAKNSSSQSVDESMILFKGRSTLKQYMPLKPIKRGYKVWCRCDSQSGYLYEFEIYTGKTCQGTETGLGAKVVKNLTGKLMEEEFEKHVTFDNFFTDTALLQYLHDNGLFATGTVRRNRADLPTMIKNTKNLKLAKGKFKWKTKKDVAFTVWQDTKEVLILSTAFHPKINNTHVTRTQKDGSKKLIKPWLFNNTRREWG</sequence>
<dbReference type="PANTHER" id="PTHR46599">
    <property type="entry name" value="PIGGYBAC TRANSPOSABLE ELEMENT-DERIVED PROTEIN 4"/>
    <property type="match status" value="1"/>
</dbReference>
<name>A0ABD0SX29_LOXSC</name>
<comment type="caution">
    <text evidence="2">The sequence shown here is derived from an EMBL/GenBank/DDBJ whole genome shotgun (WGS) entry which is preliminary data.</text>
</comment>